<protein>
    <recommendedName>
        <fullName evidence="2">Phosphoenolpyruvate carboxylase</fullName>
    </recommendedName>
</protein>
<evidence type="ECO:0000256" key="1">
    <source>
        <dbReference type="ARBA" id="ARBA00003670"/>
    </source>
</evidence>
<evidence type="ECO:0000313" key="3">
    <source>
        <dbReference type="EMBL" id="GMA39737.1"/>
    </source>
</evidence>
<evidence type="ECO:0000313" key="4">
    <source>
        <dbReference type="Proteomes" id="UP001157126"/>
    </source>
</evidence>
<keyword evidence="4" id="KW-1185">Reference proteome</keyword>
<dbReference type="InterPro" id="IPR021135">
    <property type="entry name" value="PEP_COase"/>
</dbReference>
<organism evidence="3 4">
    <name type="scientific">Mobilicoccus caccae</name>
    <dbReference type="NCBI Taxonomy" id="1859295"/>
    <lineage>
        <taxon>Bacteria</taxon>
        <taxon>Bacillati</taxon>
        <taxon>Actinomycetota</taxon>
        <taxon>Actinomycetes</taxon>
        <taxon>Micrococcales</taxon>
        <taxon>Dermatophilaceae</taxon>
        <taxon>Mobilicoccus</taxon>
    </lineage>
</organism>
<dbReference type="Proteomes" id="UP001157126">
    <property type="component" value="Unassembled WGS sequence"/>
</dbReference>
<comment type="function">
    <text evidence="1">Forms oxaloacetate, a four-carbon dicarboxylic acid source for the tricarboxylic acid cycle.</text>
</comment>
<evidence type="ECO:0000256" key="2">
    <source>
        <dbReference type="ARBA" id="ARBA00022419"/>
    </source>
</evidence>
<name>A0ABQ6IRD9_9MICO</name>
<comment type="caution">
    <text evidence="3">The sequence shown here is derived from an EMBL/GenBank/DDBJ whole genome shotgun (WGS) entry which is preliminary data.</text>
</comment>
<proteinExistence type="predicted"/>
<dbReference type="EMBL" id="BSUO01000001">
    <property type="protein sequence ID" value="GMA39737.1"/>
    <property type="molecule type" value="Genomic_DNA"/>
</dbReference>
<accession>A0ABQ6IRD9</accession>
<dbReference type="SUPFAM" id="SSF51621">
    <property type="entry name" value="Phosphoenolpyruvate/pyruvate domain"/>
    <property type="match status" value="1"/>
</dbReference>
<reference evidence="4" key="1">
    <citation type="journal article" date="2019" name="Int. J. Syst. Evol. Microbiol.">
        <title>The Global Catalogue of Microorganisms (GCM) 10K type strain sequencing project: providing services to taxonomists for standard genome sequencing and annotation.</title>
        <authorList>
            <consortium name="The Broad Institute Genomics Platform"/>
            <consortium name="The Broad Institute Genome Sequencing Center for Infectious Disease"/>
            <person name="Wu L."/>
            <person name="Ma J."/>
        </authorList>
    </citation>
    <scope>NUCLEOTIDE SEQUENCE [LARGE SCALE GENOMIC DNA]</scope>
    <source>
        <strain evidence="4">NBRC 113072</strain>
    </source>
</reference>
<gene>
    <name evidence="3" type="ORF">GCM10025883_17820</name>
</gene>
<dbReference type="PANTHER" id="PTHR30523:SF6">
    <property type="entry name" value="PHOSPHOENOLPYRUVATE CARBOXYLASE"/>
    <property type="match status" value="1"/>
</dbReference>
<sequence>MDGRFKVTEQGEVIFARYGDVMIAQRHLERLTSAVLLADAPDVATEREEAAERYRELGSVIDAQSRGCYRALVTQDGFADLIAAVSPLDEIGDLRLGSRPTRRSGTDYGRSLDDLRAIPWVFSWAQTRVNLPGWYGIGSGLAAMGDVEQLRRAYAEWPLFASMIDVAEMSLAKADRALAERFLALGDRPDLAYQILTEYDLSRQLVLQVLDQSELLERKPHLQTAVGLRQPYIDALSHLQHKALRVLRLPADPRAGERPDRAAWSHALLLTVNGAAAGLQNTG</sequence>
<dbReference type="InterPro" id="IPR015813">
    <property type="entry name" value="Pyrv/PenolPyrv_kinase-like_dom"/>
</dbReference>
<dbReference type="PANTHER" id="PTHR30523">
    <property type="entry name" value="PHOSPHOENOLPYRUVATE CARBOXYLASE"/>
    <property type="match status" value="1"/>
</dbReference>
<dbReference type="Pfam" id="PF00311">
    <property type="entry name" value="PEPcase"/>
    <property type="match status" value="1"/>
</dbReference>